<feature type="transmembrane region" description="Helical" evidence="10">
    <location>
        <begin position="36"/>
        <end position="61"/>
    </location>
</feature>
<keyword evidence="5 10" id="KW-0812">Transmembrane</keyword>
<evidence type="ECO:0000256" key="8">
    <source>
        <dbReference type="ARBA" id="ARBA00022989"/>
    </source>
</evidence>
<evidence type="ECO:0000256" key="10">
    <source>
        <dbReference type="HAMAP-Rule" id="MF_00462"/>
    </source>
</evidence>
<evidence type="ECO:0000256" key="1">
    <source>
        <dbReference type="ARBA" id="ARBA00022448"/>
    </source>
</evidence>
<feature type="transmembrane region" description="Helical" evidence="10">
    <location>
        <begin position="81"/>
        <end position="110"/>
    </location>
</feature>
<keyword evidence="8 10" id="KW-1133">Transmembrane helix</keyword>
<dbReference type="Proteomes" id="UP000641025">
    <property type="component" value="Unassembled WGS sequence"/>
</dbReference>
<evidence type="ECO:0000313" key="11">
    <source>
        <dbReference type="EMBL" id="MBJ6799797.1"/>
    </source>
</evidence>
<evidence type="ECO:0000313" key="12">
    <source>
        <dbReference type="Proteomes" id="UP000641025"/>
    </source>
</evidence>
<dbReference type="Pfam" id="PF03116">
    <property type="entry name" value="NQR2_RnfD_RnfE"/>
    <property type="match status" value="1"/>
</dbReference>
<proteinExistence type="inferred from homology"/>
<evidence type="ECO:0000256" key="3">
    <source>
        <dbReference type="ARBA" id="ARBA00022630"/>
    </source>
</evidence>
<evidence type="ECO:0000256" key="7">
    <source>
        <dbReference type="ARBA" id="ARBA00022982"/>
    </source>
</evidence>
<comment type="caution">
    <text evidence="11">The sequence shown here is derived from an EMBL/GenBank/DDBJ whole genome shotgun (WGS) entry which is preliminary data.</text>
</comment>
<comment type="caution">
    <text evidence="10">Lacks conserved residue(s) required for the propagation of feature annotation.</text>
</comment>
<feature type="transmembrane region" description="Helical" evidence="10">
    <location>
        <begin position="212"/>
        <end position="229"/>
    </location>
</feature>
<evidence type="ECO:0000256" key="6">
    <source>
        <dbReference type="ARBA" id="ARBA00022967"/>
    </source>
</evidence>
<keyword evidence="4 10" id="KW-0288">FMN</keyword>
<feature type="transmembrane region" description="Helical" evidence="10">
    <location>
        <begin position="174"/>
        <end position="200"/>
    </location>
</feature>
<dbReference type="InterPro" id="IPR011303">
    <property type="entry name" value="RnfD_bac"/>
</dbReference>
<comment type="subcellular location">
    <subcellularLocation>
        <location evidence="10">Cell membrane</location>
        <topology evidence="10">Multi-pass membrane protein</topology>
    </subcellularLocation>
</comment>
<evidence type="ECO:0000256" key="5">
    <source>
        <dbReference type="ARBA" id="ARBA00022692"/>
    </source>
</evidence>
<reference evidence="11 12" key="1">
    <citation type="submission" date="2020-12" db="EMBL/GenBank/DDBJ databases">
        <title>Geomonas sp. Red259, isolated from paddy soil.</title>
        <authorList>
            <person name="Xu Z."/>
            <person name="Zhang Z."/>
            <person name="Masuda Y."/>
            <person name="Itoh H."/>
            <person name="Senoo K."/>
        </authorList>
    </citation>
    <scope>NUCLEOTIDE SEQUENCE [LARGE SCALE GENOMIC DNA]</scope>
    <source>
        <strain evidence="11 12">Red259</strain>
    </source>
</reference>
<sequence length="318" mass="33583">MNNPEQLLTVAPAPHLHGPDTVPTAMRDVLIALAPALAASLYFFGLQALLVILSCVGGAWISELVCLRVMKKEGTGEWSALVTGLLLAFCLPPALPAWMAALGAVFAVVIAKHLFGGLGHNIFNPALIGRAFLLASFPVAMTSWSTPLDGVSTASPLGIMKEATGAPLPSIGELFLGSVGGSIGETSALALLLGGGYLLYRRHIDWRIPGTMLASVFCLTSLVAAWRGFGPWYPFFHLFSGGLMLGAFFMATDWVTSPVTKLGRVLFGIGCGAMVVLIRLKGGYPEGVAYSILLMNVVTPLLDRYSRGRVFGRGKAHA</sequence>
<organism evidence="11 12">
    <name type="scientific">Geomonas propionica</name>
    <dbReference type="NCBI Taxonomy" id="2798582"/>
    <lineage>
        <taxon>Bacteria</taxon>
        <taxon>Pseudomonadati</taxon>
        <taxon>Thermodesulfobacteriota</taxon>
        <taxon>Desulfuromonadia</taxon>
        <taxon>Geobacterales</taxon>
        <taxon>Geobacteraceae</taxon>
        <taxon>Geomonas</taxon>
    </lineage>
</organism>
<keyword evidence="7 10" id="KW-0249">Electron transport</keyword>
<feature type="transmembrane region" description="Helical" evidence="10">
    <location>
        <begin position="262"/>
        <end position="281"/>
    </location>
</feature>
<dbReference type="RefSeq" id="WP_199394317.1">
    <property type="nucleotide sequence ID" value="NZ_JAEMHK010000004.1"/>
</dbReference>
<dbReference type="EMBL" id="JAEMHK010000004">
    <property type="protein sequence ID" value="MBJ6799797.1"/>
    <property type="molecule type" value="Genomic_DNA"/>
</dbReference>
<feature type="transmembrane region" description="Helical" evidence="10">
    <location>
        <begin position="235"/>
        <end position="255"/>
    </location>
</feature>
<dbReference type="PANTHER" id="PTHR30578">
    <property type="entry name" value="ELECTRON TRANSPORT COMPLEX PROTEIN RNFD"/>
    <property type="match status" value="1"/>
</dbReference>
<keyword evidence="12" id="KW-1185">Reference proteome</keyword>
<dbReference type="PANTHER" id="PTHR30578:SF0">
    <property type="entry name" value="ION-TRANSLOCATING OXIDOREDUCTASE COMPLEX SUBUNIT D"/>
    <property type="match status" value="1"/>
</dbReference>
<comment type="function">
    <text evidence="10">Part of a membrane-bound complex that couples electron transfer with translocation of ions across the membrane.</text>
</comment>
<keyword evidence="2 10" id="KW-0597">Phosphoprotein</keyword>
<keyword evidence="1 10" id="KW-0813">Transport</keyword>
<keyword evidence="9 10" id="KW-0472">Membrane</keyword>
<keyword evidence="6 10" id="KW-1278">Translocase</keyword>
<evidence type="ECO:0000256" key="9">
    <source>
        <dbReference type="ARBA" id="ARBA00023136"/>
    </source>
</evidence>
<keyword evidence="10" id="KW-1003">Cell membrane</keyword>
<protein>
    <recommendedName>
        <fullName evidence="10">Ion-translocating oxidoreductase complex subunit D</fullName>
        <ecNumber evidence="10">7.-.-.-</ecNumber>
    </recommendedName>
    <alternativeName>
        <fullName evidence="10">Rnf electron transport complex subunit D</fullName>
    </alternativeName>
</protein>
<dbReference type="NCBIfam" id="TIGR01946">
    <property type="entry name" value="rnfD"/>
    <property type="match status" value="1"/>
</dbReference>
<evidence type="ECO:0000256" key="2">
    <source>
        <dbReference type="ARBA" id="ARBA00022553"/>
    </source>
</evidence>
<comment type="cofactor">
    <cofactor evidence="10">
        <name>FMN</name>
        <dbReference type="ChEBI" id="CHEBI:58210"/>
    </cofactor>
</comment>
<dbReference type="EC" id="7.-.-.-" evidence="10"/>
<accession>A0ABS0YPA0</accession>
<comment type="subunit">
    <text evidence="10">The complex is composed of six subunits: RnfA, RnfB, RnfC, RnfD, RnfE and RnfG.</text>
</comment>
<keyword evidence="3 10" id="KW-0285">Flavoprotein</keyword>
<gene>
    <name evidence="10" type="primary">rnfD</name>
    <name evidence="11" type="ORF">JFN90_06555</name>
</gene>
<dbReference type="HAMAP" id="MF_00462">
    <property type="entry name" value="RsxD_RnfD"/>
    <property type="match status" value="1"/>
</dbReference>
<comment type="similarity">
    <text evidence="10">Belongs to the NqrB/RnfD family.</text>
</comment>
<dbReference type="InterPro" id="IPR004338">
    <property type="entry name" value="NqrB/RnfD"/>
</dbReference>
<name>A0ABS0YPA0_9BACT</name>
<feature type="transmembrane region" description="Helical" evidence="10">
    <location>
        <begin position="122"/>
        <end position="141"/>
    </location>
</feature>
<evidence type="ECO:0000256" key="4">
    <source>
        <dbReference type="ARBA" id="ARBA00022643"/>
    </source>
</evidence>